<dbReference type="Proteomes" id="UP001597044">
    <property type="component" value="Unassembled WGS sequence"/>
</dbReference>
<dbReference type="InterPro" id="IPR036097">
    <property type="entry name" value="HisK_dim/P_sf"/>
</dbReference>
<keyword evidence="14" id="KW-0175">Coiled coil</keyword>
<dbReference type="InterPro" id="IPR036890">
    <property type="entry name" value="HATPase_C_sf"/>
</dbReference>
<feature type="domain" description="CHASE" evidence="20">
    <location>
        <begin position="87"/>
        <end position="278"/>
    </location>
</feature>
<dbReference type="CDD" id="cd00088">
    <property type="entry name" value="HPT"/>
    <property type="match status" value="1"/>
</dbReference>
<name>A0ABW3HHZ6_9GAMM</name>
<evidence type="ECO:0000259" key="20">
    <source>
        <dbReference type="PROSITE" id="PS50839"/>
    </source>
</evidence>
<evidence type="ECO:0000256" key="13">
    <source>
        <dbReference type="PROSITE-ProRule" id="PRU00169"/>
    </source>
</evidence>
<keyword evidence="11 15" id="KW-0472">Membrane</keyword>
<dbReference type="PROSITE" id="PS50894">
    <property type="entry name" value="HPT"/>
    <property type="match status" value="1"/>
</dbReference>
<dbReference type="SUPFAM" id="SSF47384">
    <property type="entry name" value="Homodimeric domain of signal transducing histidine kinase"/>
    <property type="match status" value="1"/>
</dbReference>
<dbReference type="Pfam" id="PF00512">
    <property type="entry name" value="HisKA"/>
    <property type="match status" value="1"/>
</dbReference>
<accession>A0ABW3HHZ6</accession>
<dbReference type="InterPro" id="IPR011006">
    <property type="entry name" value="CheY-like_superfamily"/>
</dbReference>
<keyword evidence="7" id="KW-0547">Nucleotide-binding</keyword>
<dbReference type="Gene3D" id="1.10.287.130">
    <property type="match status" value="1"/>
</dbReference>
<dbReference type="PROSITE" id="PS50109">
    <property type="entry name" value="HIS_KIN"/>
    <property type="match status" value="1"/>
</dbReference>
<dbReference type="InterPro" id="IPR013656">
    <property type="entry name" value="PAS_4"/>
</dbReference>
<dbReference type="PROSITE" id="PS50110">
    <property type="entry name" value="RESPONSE_REGULATORY"/>
    <property type="match status" value="2"/>
</dbReference>
<comment type="subcellular location">
    <subcellularLocation>
        <location evidence="2">Cell membrane</location>
        <topology evidence="2">Multi-pass membrane protein</topology>
    </subcellularLocation>
</comment>
<comment type="catalytic activity">
    <reaction evidence="1">
        <text>ATP + protein L-histidine = ADP + protein N-phospho-L-histidine.</text>
        <dbReference type="EC" id="2.7.13.3"/>
    </reaction>
</comment>
<evidence type="ECO:0000313" key="22">
    <source>
        <dbReference type="EMBL" id="MFD0949732.1"/>
    </source>
</evidence>
<dbReference type="EMBL" id="JBHTIT010000001">
    <property type="protein sequence ID" value="MFD0949732.1"/>
    <property type="molecule type" value="Genomic_DNA"/>
</dbReference>
<evidence type="ECO:0000256" key="12">
    <source>
        <dbReference type="PROSITE-ProRule" id="PRU00110"/>
    </source>
</evidence>
<dbReference type="Pfam" id="PF02518">
    <property type="entry name" value="HATPase_c"/>
    <property type="match status" value="1"/>
</dbReference>
<keyword evidence="9 15" id="KW-1133">Transmembrane helix</keyword>
<evidence type="ECO:0000256" key="1">
    <source>
        <dbReference type="ARBA" id="ARBA00000085"/>
    </source>
</evidence>
<feature type="domain" description="PAS" evidence="18">
    <location>
        <begin position="497"/>
        <end position="526"/>
    </location>
</feature>
<dbReference type="SMART" id="SM00387">
    <property type="entry name" value="HATPase_c"/>
    <property type="match status" value="1"/>
</dbReference>
<dbReference type="InterPro" id="IPR001789">
    <property type="entry name" value="Sig_transdc_resp-reg_receiver"/>
</dbReference>
<evidence type="ECO:0000256" key="8">
    <source>
        <dbReference type="ARBA" id="ARBA00022840"/>
    </source>
</evidence>
<feature type="domain" description="HPt" evidence="21">
    <location>
        <begin position="1149"/>
        <end position="1241"/>
    </location>
</feature>
<dbReference type="PRINTS" id="PR00344">
    <property type="entry name" value="BCTRLSENSOR"/>
</dbReference>
<feature type="transmembrane region" description="Helical" evidence="15">
    <location>
        <begin position="315"/>
        <end position="337"/>
    </location>
</feature>
<keyword evidence="4" id="KW-1003">Cell membrane</keyword>
<keyword evidence="23" id="KW-1185">Reference proteome</keyword>
<evidence type="ECO:0000256" key="10">
    <source>
        <dbReference type="ARBA" id="ARBA00023012"/>
    </source>
</evidence>
<evidence type="ECO:0000259" key="18">
    <source>
        <dbReference type="PROSITE" id="PS50112"/>
    </source>
</evidence>
<feature type="modified residue" description="4-aspartylphosphate" evidence="13">
    <location>
        <position position="1051"/>
    </location>
</feature>
<dbReference type="SMART" id="SM00388">
    <property type="entry name" value="HisKA"/>
    <property type="match status" value="1"/>
</dbReference>
<feature type="coiled-coil region" evidence="14">
    <location>
        <begin position="596"/>
        <end position="623"/>
    </location>
</feature>
<dbReference type="PROSITE" id="PS50113">
    <property type="entry name" value="PAC"/>
    <property type="match status" value="2"/>
</dbReference>
<dbReference type="SUPFAM" id="SSF47226">
    <property type="entry name" value="Histidine-containing phosphotransfer domain, HPT domain"/>
    <property type="match status" value="1"/>
</dbReference>
<dbReference type="InterPro" id="IPR000700">
    <property type="entry name" value="PAS-assoc_C"/>
</dbReference>
<dbReference type="RefSeq" id="WP_379069685.1">
    <property type="nucleotide sequence ID" value="NZ_JBHTIT010000001.1"/>
</dbReference>
<dbReference type="InterPro" id="IPR008207">
    <property type="entry name" value="Sig_transdc_His_kin_Hpt_dom"/>
</dbReference>
<dbReference type="CDD" id="cd00156">
    <property type="entry name" value="REC"/>
    <property type="match status" value="1"/>
</dbReference>
<dbReference type="InterPro" id="IPR001610">
    <property type="entry name" value="PAC"/>
</dbReference>
<dbReference type="CDD" id="cd00082">
    <property type="entry name" value="HisKA"/>
    <property type="match status" value="1"/>
</dbReference>
<dbReference type="Gene3D" id="3.30.450.350">
    <property type="entry name" value="CHASE domain"/>
    <property type="match status" value="1"/>
</dbReference>
<evidence type="ECO:0000256" key="3">
    <source>
        <dbReference type="ARBA" id="ARBA00012438"/>
    </source>
</evidence>
<keyword evidence="8" id="KW-0067">ATP-binding</keyword>
<feature type="transmembrane region" description="Helical" evidence="15">
    <location>
        <begin position="20"/>
        <end position="43"/>
    </location>
</feature>
<dbReference type="SUPFAM" id="SSF55785">
    <property type="entry name" value="PYP-like sensor domain (PAS domain)"/>
    <property type="match status" value="2"/>
</dbReference>
<feature type="modified residue" description="4-aspartylphosphate" evidence="13">
    <location>
        <position position="910"/>
    </location>
</feature>
<feature type="domain" description="Response regulatory" evidence="17">
    <location>
        <begin position="860"/>
        <end position="979"/>
    </location>
</feature>
<dbReference type="InterPro" id="IPR036641">
    <property type="entry name" value="HPT_dom_sf"/>
</dbReference>
<evidence type="ECO:0000259" key="16">
    <source>
        <dbReference type="PROSITE" id="PS50109"/>
    </source>
</evidence>
<feature type="domain" description="Histidine kinase" evidence="16">
    <location>
        <begin position="623"/>
        <end position="846"/>
    </location>
</feature>
<dbReference type="Pfam" id="PF01627">
    <property type="entry name" value="Hpt"/>
    <property type="match status" value="1"/>
</dbReference>
<evidence type="ECO:0000259" key="19">
    <source>
        <dbReference type="PROSITE" id="PS50113"/>
    </source>
</evidence>
<dbReference type="Gene3D" id="3.30.565.10">
    <property type="entry name" value="Histidine kinase-like ATPase, C-terminal domain"/>
    <property type="match status" value="1"/>
</dbReference>
<evidence type="ECO:0000256" key="9">
    <source>
        <dbReference type="ARBA" id="ARBA00022989"/>
    </source>
</evidence>
<dbReference type="InterPro" id="IPR035965">
    <property type="entry name" value="PAS-like_dom_sf"/>
</dbReference>
<reference evidence="23" key="1">
    <citation type="journal article" date="2019" name="Int. J. Syst. Evol. Microbiol.">
        <title>The Global Catalogue of Microorganisms (GCM) 10K type strain sequencing project: providing services to taxonomists for standard genome sequencing and annotation.</title>
        <authorList>
            <consortium name="The Broad Institute Genomics Platform"/>
            <consortium name="The Broad Institute Genome Sequencing Center for Infectious Disease"/>
            <person name="Wu L."/>
            <person name="Ma J."/>
        </authorList>
    </citation>
    <scope>NUCLEOTIDE SEQUENCE [LARGE SCALE GENOMIC DNA]</scope>
    <source>
        <strain evidence="23">CCUG 63419</strain>
    </source>
</reference>
<dbReference type="Pfam" id="PF00072">
    <property type="entry name" value="Response_reg"/>
    <property type="match status" value="2"/>
</dbReference>
<dbReference type="Gene3D" id="3.30.450.20">
    <property type="entry name" value="PAS domain"/>
    <property type="match status" value="2"/>
</dbReference>
<keyword evidence="10" id="KW-0902">Two-component regulatory system</keyword>
<dbReference type="SMART" id="SM01079">
    <property type="entry name" value="CHASE"/>
    <property type="match status" value="1"/>
</dbReference>
<dbReference type="InterPro" id="IPR042240">
    <property type="entry name" value="CHASE_sf"/>
</dbReference>
<evidence type="ECO:0000256" key="2">
    <source>
        <dbReference type="ARBA" id="ARBA00004651"/>
    </source>
</evidence>
<feature type="domain" description="PAC" evidence="19">
    <location>
        <begin position="551"/>
        <end position="605"/>
    </location>
</feature>
<dbReference type="PROSITE" id="PS50112">
    <property type="entry name" value="PAS"/>
    <property type="match status" value="1"/>
</dbReference>
<dbReference type="PANTHER" id="PTHR45339:SF1">
    <property type="entry name" value="HYBRID SIGNAL TRANSDUCTION HISTIDINE KINASE J"/>
    <property type="match status" value="1"/>
</dbReference>
<dbReference type="SUPFAM" id="SSF55874">
    <property type="entry name" value="ATPase domain of HSP90 chaperone/DNA topoisomerase II/histidine kinase"/>
    <property type="match status" value="1"/>
</dbReference>
<evidence type="ECO:0000256" key="4">
    <source>
        <dbReference type="ARBA" id="ARBA00022475"/>
    </source>
</evidence>
<proteinExistence type="predicted"/>
<feature type="domain" description="Response regulatory" evidence="17">
    <location>
        <begin position="1000"/>
        <end position="1118"/>
    </location>
</feature>
<dbReference type="InterPro" id="IPR003594">
    <property type="entry name" value="HATPase_dom"/>
</dbReference>
<evidence type="ECO:0000313" key="23">
    <source>
        <dbReference type="Proteomes" id="UP001597044"/>
    </source>
</evidence>
<keyword evidence="6 15" id="KW-0812">Transmembrane</keyword>
<dbReference type="EC" id="2.7.13.3" evidence="3"/>
<evidence type="ECO:0000256" key="6">
    <source>
        <dbReference type="ARBA" id="ARBA00022692"/>
    </source>
</evidence>
<evidence type="ECO:0000259" key="21">
    <source>
        <dbReference type="PROSITE" id="PS50894"/>
    </source>
</evidence>
<dbReference type="InterPro" id="IPR003661">
    <property type="entry name" value="HisK_dim/P_dom"/>
</dbReference>
<protein>
    <recommendedName>
        <fullName evidence="3">histidine kinase</fullName>
        <ecNumber evidence="3">2.7.13.3</ecNumber>
    </recommendedName>
</protein>
<sequence length="1241" mass="138517">MIQFLTGRNHIALSLAKVNPLLSATLLLLISFLLAVMTGQKVLESNIELSQSRLTDSSQQFKTLLKERLEIYERGLIGFRGAMHASGGNIYNRREFQGYVQELDMHRTFPGAHGFGFIRRVPKESEKSFISSFTQEWDTEYEINQISEHDDDKWIIERLEPLEGNEKAIGLDIASEYRRYEAIRTAIETNKPALTPPITLQQAKDKPNMGFLLVMPIRSSKKPFDIIGLTYLPLLIDEVLSGYVMSSGEFIVRLSDISRNKDAKYFYTNESADDKVADDLYQVMDVNVYGRQWRIELNATELFVKRLGLASPISSGVRVFTVGILATLLLYISLLYIRRQAYALNQRTHELDRARRDLQTVFDAVPSIIGYWDCDLRNRMANRSYLAWFGHDPEVMAGMQMHKVIGDELYKKNEHYIIGVLQGEAQSFESRFKDPNGRSIASSVNYIPDFVDGEQKGFYVIGHDITDFKDSQHRLEQVLRENEVLLSTLNQQLLYSVTDSKGVIIEVNDNFCGISGYLREELIGNTHKIINSGEHDRKFWQDVWRNIALGHAWHGEVCNRSKSGDLYWVDTVIAPFIGADGKVERYVSMRTDVTARHQLDINLRDAKLAAEEANQAKSEFLANMSHEIRTPMNGILGFGYLLKRQAMSPAALSMVQKIQSASQSLLGIIDDILDFSKIEAGHLSLDESPFDLCEVIDQLASLMSGSVSDKSIDLIIDSPPNNTRYLIGDMVRLTQILRNLVSNALKFTYLGEVSVAIDVVSKSTVNNSVVLKFTIKDTGIGISSDKLENIFNSFSQGDTTITRRFGGTGLGLTISQSLAMLMGGNISVSSIEGGGSEFVLTVPFLLDTESMFTKNKDLSLRALFGCDERSGENFTKMAASLGWQADVVTSAAAMLQAVQGNANYDIILADWQLPDDNGLNALTKMLKLAKNVNPPVTLVTVTPQSTDTLHMHDASEKIDSIIIKPITCSALQNAVLNVLNYRAHPELGLTHLGEKLSGIRILLADDSQLNLEVAEHILRNESALVTTVNNGQMAVDLLEQRASDFDIVLMDIQMPVMDGFTATRVIREKLSIRELPIIALTAGALSTQKQLALDAGMNDFVTKPFVVDDLVAIVKRVAAKSLVVTSTQVLTGSAATVISAQELEAGDEWQEIMGRFRSRFFEERVPAFRDAYSALIDNSEGDWQDDLKFLIHKLAGEAGFVGFTEISELSKRIEQCWDLNGLNDEVRELLQELSFNLDNAA</sequence>
<dbReference type="SUPFAM" id="SSF52172">
    <property type="entry name" value="CheY-like"/>
    <property type="match status" value="2"/>
</dbReference>
<dbReference type="CDD" id="cd17546">
    <property type="entry name" value="REC_hyHK_CKI1_RcsC-like"/>
    <property type="match status" value="1"/>
</dbReference>
<evidence type="ECO:0000256" key="7">
    <source>
        <dbReference type="ARBA" id="ARBA00022741"/>
    </source>
</evidence>
<dbReference type="Gene3D" id="1.20.120.160">
    <property type="entry name" value="HPT domain"/>
    <property type="match status" value="1"/>
</dbReference>
<dbReference type="Gene3D" id="3.40.50.2300">
    <property type="match status" value="2"/>
</dbReference>
<dbReference type="CDD" id="cd00130">
    <property type="entry name" value="PAS"/>
    <property type="match status" value="1"/>
</dbReference>
<dbReference type="InterPro" id="IPR004358">
    <property type="entry name" value="Sig_transdc_His_kin-like_C"/>
</dbReference>
<dbReference type="InterPro" id="IPR000014">
    <property type="entry name" value="PAS"/>
</dbReference>
<dbReference type="Pfam" id="PF08448">
    <property type="entry name" value="PAS_4"/>
    <property type="match status" value="1"/>
</dbReference>
<dbReference type="InterPro" id="IPR013655">
    <property type="entry name" value="PAS_fold_3"/>
</dbReference>
<evidence type="ECO:0000256" key="5">
    <source>
        <dbReference type="ARBA" id="ARBA00022553"/>
    </source>
</evidence>
<dbReference type="SMART" id="SM00086">
    <property type="entry name" value="PAC"/>
    <property type="match status" value="2"/>
</dbReference>
<dbReference type="CDD" id="cd16922">
    <property type="entry name" value="HATPase_EvgS-ArcB-TorS-like"/>
    <property type="match status" value="1"/>
</dbReference>
<organism evidence="22 23">
    <name type="scientific">Paraperlucidibaca wandonensis</name>
    <dbReference type="NCBI Taxonomy" id="1268273"/>
    <lineage>
        <taxon>Bacteria</taxon>
        <taxon>Pseudomonadati</taxon>
        <taxon>Pseudomonadota</taxon>
        <taxon>Gammaproteobacteria</taxon>
        <taxon>Moraxellales</taxon>
        <taxon>Moraxellaceae</taxon>
        <taxon>Paraperlucidibaca</taxon>
    </lineage>
</organism>
<evidence type="ECO:0000259" key="17">
    <source>
        <dbReference type="PROSITE" id="PS50110"/>
    </source>
</evidence>
<gene>
    <name evidence="22" type="ORF">ACFQ0F_04905</name>
</gene>
<evidence type="ECO:0000256" key="15">
    <source>
        <dbReference type="SAM" id="Phobius"/>
    </source>
</evidence>
<evidence type="ECO:0000256" key="14">
    <source>
        <dbReference type="SAM" id="Coils"/>
    </source>
</evidence>
<dbReference type="Pfam" id="PF08447">
    <property type="entry name" value="PAS_3"/>
    <property type="match status" value="1"/>
</dbReference>
<feature type="modified residue" description="Phosphohistidine" evidence="12">
    <location>
        <position position="1192"/>
    </location>
</feature>
<dbReference type="InterPro" id="IPR005467">
    <property type="entry name" value="His_kinase_dom"/>
</dbReference>
<keyword evidence="5 13" id="KW-0597">Phosphoprotein</keyword>
<dbReference type="InterPro" id="IPR006189">
    <property type="entry name" value="CHASE_dom"/>
</dbReference>
<dbReference type="PANTHER" id="PTHR45339">
    <property type="entry name" value="HYBRID SIGNAL TRANSDUCTION HISTIDINE KINASE J"/>
    <property type="match status" value="1"/>
</dbReference>
<dbReference type="Pfam" id="PF03924">
    <property type="entry name" value="CHASE"/>
    <property type="match status" value="1"/>
</dbReference>
<dbReference type="NCBIfam" id="TIGR00229">
    <property type="entry name" value="sensory_box"/>
    <property type="match status" value="2"/>
</dbReference>
<comment type="caution">
    <text evidence="22">The sequence shown here is derived from an EMBL/GenBank/DDBJ whole genome shotgun (WGS) entry which is preliminary data.</text>
</comment>
<dbReference type="PROSITE" id="PS50839">
    <property type="entry name" value="CHASE"/>
    <property type="match status" value="1"/>
</dbReference>
<feature type="domain" description="PAC" evidence="19">
    <location>
        <begin position="426"/>
        <end position="477"/>
    </location>
</feature>
<dbReference type="SMART" id="SM00448">
    <property type="entry name" value="REC"/>
    <property type="match status" value="2"/>
</dbReference>
<evidence type="ECO:0000256" key="11">
    <source>
        <dbReference type="ARBA" id="ARBA00023136"/>
    </source>
</evidence>
<dbReference type="SMART" id="SM00091">
    <property type="entry name" value="PAS"/>
    <property type="match status" value="2"/>
</dbReference>